<organism evidence="2 3">
    <name type="scientific">Parascedosporium putredinis</name>
    <dbReference type="NCBI Taxonomy" id="1442378"/>
    <lineage>
        <taxon>Eukaryota</taxon>
        <taxon>Fungi</taxon>
        <taxon>Dikarya</taxon>
        <taxon>Ascomycota</taxon>
        <taxon>Pezizomycotina</taxon>
        <taxon>Sordariomycetes</taxon>
        <taxon>Hypocreomycetidae</taxon>
        <taxon>Microascales</taxon>
        <taxon>Microascaceae</taxon>
        <taxon>Parascedosporium</taxon>
    </lineage>
</organism>
<name>A0A9P1H7N6_9PEZI</name>
<feature type="compositionally biased region" description="Basic residues" evidence="1">
    <location>
        <begin position="222"/>
        <end position="234"/>
    </location>
</feature>
<sequence length="292" mass="32178">MSMTPSEVGTHKLEHPSLRSQRNPNFQLRFMLAFSAIEITNGLLPRVGAIEKTTSVREDTAELASYALSDRKHDQSRALNLPRSRSPAHSSASPLLEAADRDRGSPAARERLRRSSFTQIAPAFQASEGRDGSPQDGPSMLSNLLRGHLTKQPTEYGTRDADYDGRSIEPSDSEHSDGDGDGDELTADDWDAGSGSRLRRHSSRLETVPEVDEHSPLLAHSGSKRGRRAPRRRSGGSEGVDIEAQQANSSRSKILNGPKQFRRRATARVSQYAGMLLHPGKWDGRAIWEPPW</sequence>
<reference evidence="2" key="1">
    <citation type="submission" date="2022-11" db="EMBL/GenBank/DDBJ databases">
        <authorList>
            <person name="Scott C."/>
            <person name="Bruce N."/>
        </authorList>
    </citation>
    <scope>NUCLEOTIDE SEQUENCE</scope>
</reference>
<evidence type="ECO:0000313" key="2">
    <source>
        <dbReference type="EMBL" id="CAI4217028.1"/>
    </source>
</evidence>
<feature type="compositionally biased region" description="Low complexity" evidence="1">
    <location>
        <begin position="81"/>
        <end position="97"/>
    </location>
</feature>
<dbReference type="AlphaFoldDB" id="A0A9P1H7N6"/>
<comment type="caution">
    <text evidence="2">The sequence shown here is derived from an EMBL/GenBank/DDBJ whole genome shotgun (WGS) entry which is preliminary data.</text>
</comment>
<accession>A0A9P1H7N6</accession>
<feature type="compositionally biased region" description="Basic and acidic residues" evidence="1">
    <location>
        <begin position="98"/>
        <end position="110"/>
    </location>
</feature>
<feature type="compositionally biased region" description="Basic and acidic residues" evidence="1">
    <location>
        <begin position="157"/>
        <end position="178"/>
    </location>
</feature>
<proteinExistence type="predicted"/>
<feature type="compositionally biased region" description="Acidic residues" evidence="1">
    <location>
        <begin position="179"/>
        <end position="191"/>
    </location>
</feature>
<keyword evidence="3" id="KW-1185">Reference proteome</keyword>
<dbReference type="EMBL" id="CALLCH030000015">
    <property type="protein sequence ID" value="CAI4217028.1"/>
    <property type="molecule type" value="Genomic_DNA"/>
</dbReference>
<evidence type="ECO:0000313" key="3">
    <source>
        <dbReference type="Proteomes" id="UP000838763"/>
    </source>
</evidence>
<dbReference type="Proteomes" id="UP000838763">
    <property type="component" value="Unassembled WGS sequence"/>
</dbReference>
<feature type="region of interest" description="Disordered" evidence="1">
    <location>
        <begin position="67"/>
        <end position="262"/>
    </location>
</feature>
<protein>
    <submittedName>
        <fullName evidence="2">Uncharacterized protein</fullName>
    </submittedName>
</protein>
<gene>
    <name evidence="2" type="ORF">PPNO1_LOCUS6671</name>
</gene>
<feature type="region of interest" description="Disordered" evidence="1">
    <location>
        <begin position="1"/>
        <end position="20"/>
    </location>
</feature>
<evidence type="ECO:0000256" key="1">
    <source>
        <dbReference type="SAM" id="MobiDB-lite"/>
    </source>
</evidence>